<protein>
    <submittedName>
        <fullName evidence="8">Radical SAM protein</fullName>
    </submittedName>
</protein>
<evidence type="ECO:0000256" key="1">
    <source>
        <dbReference type="ARBA" id="ARBA00001966"/>
    </source>
</evidence>
<dbReference type="PANTHER" id="PTHR43787">
    <property type="entry name" value="FEMO COFACTOR BIOSYNTHESIS PROTEIN NIFB-RELATED"/>
    <property type="match status" value="1"/>
</dbReference>
<dbReference type="SUPFAM" id="SSF102114">
    <property type="entry name" value="Radical SAM enzymes"/>
    <property type="match status" value="1"/>
</dbReference>
<dbReference type="GO" id="GO:0003824">
    <property type="term" value="F:catalytic activity"/>
    <property type="evidence" value="ECO:0007669"/>
    <property type="project" value="InterPro"/>
</dbReference>
<evidence type="ECO:0000313" key="9">
    <source>
        <dbReference type="Proteomes" id="UP000092714"/>
    </source>
</evidence>
<keyword evidence="3" id="KW-0949">S-adenosyl-L-methionine</keyword>
<dbReference type="SFLD" id="SFLDS00029">
    <property type="entry name" value="Radical_SAM"/>
    <property type="match status" value="1"/>
</dbReference>
<dbReference type="OrthoDB" id="9805809at2"/>
<evidence type="ECO:0000259" key="7">
    <source>
        <dbReference type="PROSITE" id="PS51918"/>
    </source>
</evidence>
<dbReference type="RefSeq" id="WP_065254231.1">
    <property type="nucleotide sequence ID" value="NZ_CABJAZ010000003.1"/>
</dbReference>
<dbReference type="InterPro" id="IPR007197">
    <property type="entry name" value="rSAM"/>
</dbReference>
<evidence type="ECO:0000256" key="4">
    <source>
        <dbReference type="ARBA" id="ARBA00022723"/>
    </source>
</evidence>
<dbReference type="Proteomes" id="UP000092714">
    <property type="component" value="Unassembled WGS sequence"/>
</dbReference>
<evidence type="ECO:0000256" key="2">
    <source>
        <dbReference type="ARBA" id="ARBA00022485"/>
    </source>
</evidence>
<keyword evidence="5" id="KW-0408">Iron</keyword>
<reference evidence="8 9" key="1">
    <citation type="submission" date="2016-06" db="EMBL/GenBank/DDBJ databases">
        <authorList>
            <person name="Kjaerup R.B."/>
            <person name="Dalgaard T.S."/>
            <person name="Juul-Madsen H.R."/>
        </authorList>
    </citation>
    <scope>NUCLEOTIDE SEQUENCE [LARGE SCALE GENOMIC DNA]</scope>
    <source>
        <strain evidence="8 9">373-A1</strain>
    </source>
</reference>
<dbReference type="GO" id="GO:0046872">
    <property type="term" value="F:metal ion binding"/>
    <property type="evidence" value="ECO:0007669"/>
    <property type="project" value="UniProtKB-KW"/>
</dbReference>
<dbReference type="PANTHER" id="PTHR43787:SF10">
    <property type="entry name" value="COFACTOR MODIFYING PROTEIN"/>
    <property type="match status" value="1"/>
</dbReference>
<dbReference type="Pfam" id="PF04055">
    <property type="entry name" value="Radical_SAM"/>
    <property type="match status" value="1"/>
</dbReference>
<dbReference type="CDD" id="cd01335">
    <property type="entry name" value="Radical_SAM"/>
    <property type="match status" value="1"/>
</dbReference>
<dbReference type="EMBL" id="MAPZ01000009">
    <property type="protein sequence ID" value="OBY12326.1"/>
    <property type="molecule type" value="Genomic_DNA"/>
</dbReference>
<dbReference type="InterPro" id="IPR000385">
    <property type="entry name" value="MoaA_NifB_PqqE_Fe-S-bd_CS"/>
</dbReference>
<accession>A0A1B8RU79</accession>
<name>A0A1B8RU79_9CLOT</name>
<proteinExistence type="predicted"/>
<dbReference type="AlphaFoldDB" id="A0A1B8RU79"/>
<keyword evidence="9" id="KW-1185">Reference proteome</keyword>
<evidence type="ECO:0000256" key="6">
    <source>
        <dbReference type="ARBA" id="ARBA00023014"/>
    </source>
</evidence>
<keyword evidence="4" id="KW-0479">Metal-binding</keyword>
<dbReference type="Gene3D" id="3.20.20.70">
    <property type="entry name" value="Aldolase class I"/>
    <property type="match status" value="1"/>
</dbReference>
<evidence type="ECO:0000256" key="5">
    <source>
        <dbReference type="ARBA" id="ARBA00023004"/>
    </source>
</evidence>
<dbReference type="InterPro" id="IPR058240">
    <property type="entry name" value="rSAM_sf"/>
</dbReference>
<comment type="caution">
    <text evidence="8">The sequence shown here is derived from an EMBL/GenBank/DDBJ whole genome shotgun (WGS) entry which is preliminary data.</text>
</comment>
<dbReference type="PROSITE" id="PS51918">
    <property type="entry name" value="RADICAL_SAM"/>
    <property type="match status" value="1"/>
</dbReference>
<dbReference type="InterPro" id="IPR013785">
    <property type="entry name" value="Aldolase_TIM"/>
</dbReference>
<dbReference type="PROSITE" id="PS01305">
    <property type="entry name" value="MOAA_NIFB_PQQE"/>
    <property type="match status" value="1"/>
</dbReference>
<dbReference type="GO" id="GO:0051539">
    <property type="term" value="F:4 iron, 4 sulfur cluster binding"/>
    <property type="evidence" value="ECO:0007669"/>
    <property type="project" value="UniProtKB-KW"/>
</dbReference>
<dbReference type="eggNOG" id="COG0535">
    <property type="taxonomic scope" value="Bacteria"/>
</dbReference>
<dbReference type="Pfam" id="PF13186">
    <property type="entry name" value="SPASM"/>
    <property type="match status" value="1"/>
</dbReference>
<keyword evidence="2" id="KW-0004">4Fe-4S</keyword>
<gene>
    <name evidence="8" type="ORF">CP373A1_01660</name>
</gene>
<feature type="domain" description="Radical SAM core" evidence="7">
    <location>
        <begin position="1"/>
        <end position="200"/>
    </location>
</feature>
<dbReference type="InterPro" id="IPR023885">
    <property type="entry name" value="4Fe4S-binding_SPASM_dom"/>
</dbReference>
<comment type="cofactor">
    <cofactor evidence="1">
        <name>[4Fe-4S] cluster</name>
        <dbReference type="ChEBI" id="CHEBI:49883"/>
    </cofactor>
</comment>
<dbReference type="SFLD" id="SFLDG01067">
    <property type="entry name" value="SPASM/twitch_domain_containing"/>
    <property type="match status" value="1"/>
</dbReference>
<keyword evidence="6" id="KW-0411">Iron-sulfur</keyword>
<evidence type="ECO:0000313" key="8">
    <source>
        <dbReference type="EMBL" id="OBY12326.1"/>
    </source>
</evidence>
<sequence length="291" mass="33605">MKKYKRVYIEITNVCNLSCSFCPLTKRAKSFLDEEKFVHILNEVSPCTDYIYLHLMGEPLLNPGLEVFLDEAYKRGIKVNITTNGTLLKKNKEILLNAKSLRQVNISLHSFEANDSKITFEEYFNDVLSFIDEVNRTTDIICSMRLWNFDGEKTKGENELNEKITKLINMKFGYEDDVMKVLEEKRRVKIKDRIYLNGAEKFQWPTMEIEPLGDSGFCHGLRDHFGILVDGTVVPCCLDGEGNIPLGNIYNESLKSILEGERARKIFDGFSCRKRVEELCKRCGYSEVFSK</sequence>
<organism evidence="8 9">
    <name type="scientific">Clostridium paraputrificum</name>
    <dbReference type="NCBI Taxonomy" id="29363"/>
    <lineage>
        <taxon>Bacteria</taxon>
        <taxon>Bacillati</taxon>
        <taxon>Bacillota</taxon>
        <taxon>Clostridia</taxon>
        <taxon>Eubacteriales</taxon>
        <taxon>Clostridiaceae</taxon>
        <taxon>Clostridium</taxon>
    </lineage>
</organism>
<dbReference type="CDD" id="cd21122">
    <property type="entry name" value="SPASM_rSAM"/>
    <property type="match status" value="1"/>
</dbReference>
<evidence type="ECO:0000256" key="3">
    <source>
        <dbReference type="ARBA" id="ARBA00022691"/>
    </source>
</evidence>